<evidence type="ECO:0000256" key="1">
    <source>
        <dbReference type="SAM" id="Phobius"/>
    </source>
</evidence>
<proteinExistence type="predicted"/>
<dbReference type="EMBL" id="CP001663">
    <property type="protein sequence ID" value="AFP42712.1"/>
    <property type="molecule type" value="Genomic_DNA"/>
</dbReference>
<keyword evidence="1" id="KW-0812">Transmembrane</keyword>
<evidence type="ECO:0000313" key="2">
    <source>
        <dbReference type="EMBL" id="AFP42712.1"/>
    </source>
</evidence>
<reference evidence="2 3" key="1">
    <citation type="journal article" date="2007" name="Genome Biol.">
        <title>Interrupted coding sequences in Mycobacterium smegmatis: authentic mutations or sequencing errors?</title>
        <authorList>
            <person name="Deshayes C."/>
            <person name="Perrodou E."/>
            <person name="Gallien S."/>
            <person name="Euphrasie D."/>
            <person name="Schaeffer C."/>
            <person name="Van-Dorsselaer A."/>
            <person name="Poch O."/>
            <person name="Lecompte O."/>
            <person name="Reyrat J.M."/>
        </authorList>
    </citation>
    <scope>NUCLEOTIDE SEQUENCE [LARGE SCALE GENOMIC DNA]</scope>
    <source>
        <strain evidence="3">ATCC 700084 / mc(2)155</strain>
    </source>
</reference>
<feature type="transmembrane region" description="Helical" evidence="1">
    <location>
        <begin position="50"/>
        <end position="72"/>
    </location>
</feature>
<dbReference type="KEGG" id="msg:MSMEI_6286"/>
<reference evidence="2 3" key="2">
    <citation type="journal article" date="2009" name="Genome Res.">
        <title>Ortho-proteogenomics: multiple proteomes investigation through orthology and a new MS-based protocol.</title>
        <authorList>
            <person name="Gallien S."/>
            <person name="Perrodou E."/>
            <person name="Carapito C."/>
            <person name="Deshayes C."/>
            <person name="Reyrat J.M."/>
            <person name="Van Dorsselaer A."/>
            <person name="Poch O."/>
            <person name="Schaeffer C."/>
            <person name="Lecompte O."/>
        </authorList>
    </citation>
    <scope>NUCLEOTIDE SEQUENCE [LARGE SCALE GENOMIC DNA]</scope>
    <source>
        <strain evidence="3">ATCC 700084 / mc(2)155</strain>
    </source>
</reference>
<name>I7GAV0_MYCS2</name>
<keyword evidence="1" id="KW-1133">Transmembrane helix</keyword>
<sequence>MPGRCSATPSRAVSSRPRTNVWYGRTSYSATACDPPRMTRRRAGSARSSIFALLALVGPAAVGVGTSGGAVAAPPDPIPPNAWAPARSLPMDDTQHWPDLASVAEPLDGRPFFAEEICGFNPSPKRQFSSDQARARVDRGPGRWSLQQQIVHFPGQVASSSERAGALFSSVVDALAKCPAQVPGTVVDVTTPPVPCAPQRCTQTAATVHAPDRVTAHLYLTAAGGSVSEVAVFAAGTPDVPWGAPADDAVLAAITGPVCAVWEC</sequence>
<evidence type="ECO:0000313" key="3">
    <source>
        <dbReference type="Proteomes" id="UP000006158"/>
    </source>
</evidence>
<protein>
    <submittedName>
        <fullName evidence="2">Uncharacterized protein</fullName>
    </submittedName>
</protein>
<accession>I7GAV0</accession>
<organism evidence="2 3">
    <name type="scientific">Mycolicibacterium smegmatis (strain ATCC 700084 / mc(2)155)</name>
    <name type="common">Mycobacterium smegmatis</name>
    <dbReference type="NCBI Taxonomy" id="246196"/>
    <lineage>
        <taxon>Bacteria</taxon>
        <taxon>Bacillati</taxon>
        <taxon>Actinomycetota</taxon>
        <taxon>Actinomycetes</taxon>
        <taxon>Mycobacteriales</taxon>
        <taxon>Mycobacteriaceae</taxon>
        <taxon>Mycolicibacterium</taxon>
    </lineage>
</organism>
<keyword evidence="1" id="KW-0472">Membrane</keyword>
<dbReference type="Proteomes" id="UP000006158">
    <property type="component" value="Chromosome"/>
</dbReference>
<gene>
    <name evidence="2" type="ordered locus">MSMEI_6286</name>
</gene>
<dbReference type="PATRIC" id="fig|246196.56.peg.6409"/>
<dbReference type="AlphaFoldDB" id="I7GAV0"/>